<dbReference type="SUPFAM" id="SSF50199">
    <property type="entry name" value="Staphylococcal nuclease"/>
    <property type="match status" value="1"/>
</dbReference>
<keyword evidence="1" id="KW-0812">Transmembrane</keyword>
<gene>
    <name evidence="3" type="ORF">A3E73_01925</name>
</gene>
<dbReference type="Proteomes" id="UP000176791">
    <property type="component" value="Unassembled WGS sequence"/>
</dbReference>
<feature type="transmembrane region" description="Helical" evidence="1">
    <location>
        <begin position="5"/>
        <end position="26"/>
    </location>
</feature>
<protein>
    <recommendedName>
        <fullName evidence="2">TNase-like domain-containing protein</fullName>
    </recommendedName>
</protein>
<keyword evidence="1" id="KW-0472">Membrane</keyword>
<evidence type="ECO:0000313" key="4">
    <source>
        <dbReference type="Proteomes" id="UP000176791"/>
    </source>
</evidence>
<name>A0A1F5DM26_9BACT</name>
<dbReference type="Pfam" id="PF00565">
    <property type="entry name" value="SNase"/>
    <property type="match status" value="1"/>
</dbReference>
<dbReference type="InterPro" id="IPR035437">
    <property type="entry name" value="SNase_OB-fold_sf"/>
</dbReference>
<dbReference type="InterPro" id="IPR016071">
    <property type="entry name" value="Staphylococal_nuclease_OB-fold"/>
</dbReference>
<dbReference type="SMART" id="SM00318">
    <property type="entry name" value="SNc"/>
    <property type="match status" value="1"/>
</dbReference>
<sequence>MARHWLVRIIVFASLIVNVFFGWNYYSGNTVVKVWDGDTFDLKNGTRVRLLDVESPEMGLCGAAAAKHRLEELVLGKFVTVKELTYEEFNRHNGLVYQGNRLINAIMIKEGWGRLHYNPNSQKEALKAAYKFAQENKQGIFGMNCTDAESENPKCQIKANIDEDTLKKSYHLPSCRDYDRVKIDRDRGEEFFCSEKEAQAAGFAKAYGCE</sequence>
<evidence type="ECO:0000256" key="1">
    <source>
        <dbReference type="SAM" id="Phobius"/>
    </source>
</evidence>
<organism evidence="3 4">
    <name type="scientific">Candidatus Beckwithbacteria bacterium RIFCSPHIGHO2_12_FULL_47_17</name>
    <dbReference type="NCBI Taxonomy" id="1797460"/>
    <lineage>
        <taxon>Bacteria</taxon>
        <taxon>Candidatus Beckwithiibacteriota</taxon>
    </lineage>
</organism>
<keyword evidence="1" id="KW-1133">Transmembrane helix</keyword>
<dbReference type="PROSITE" id="PS50830">
    <property type="entry name" value="TNASE_3"/>
    <property type="match status" value="1"/>
</dbReference>
<dbReference type="AlphaFoldDB" id="A0A1F5DM26"/>
<dbReference type="Gene3D" id="2.40.50.90">
    <property type="match status" value="1"/>
</dbReference>
<accession>A0A1F5DM26</accession>
<reference evidence="3 4" key="1">
    <citation type="journal article" date="2016" name="Nat. Commun.">
        <title>Thousands of microbial genomes shed light on interconnected biogeochemical processes in an aquifer system.</title>
        <authorList>
            <person name="Anantharaman K."/>
            <person name="Brown C.T."/>
            <person name="Hug L.A."/>
            <person name="Sharon I."/>
            <person name="Castelle C.J."/>
            <person name="Probst A.J."/>
            <person name="Thomas B.C."/>
            <person name="Singh A."/>
            <person name="Wilkins M.J."/>
            <person name="Karaoz U."/>
            <person name="Brodie E.L."/>
            <person name="Williams K.H."/>
            <person name="Hubbard S.S."/>
            <person name="Banfield J.F."/>
        </authorList>
    </citation>
    <scope>NUCLEOTIDE SEQUENCE [LARGE SCALE GENOMIC DNA]</scope>
</reference>
<evidence type="ECO:0000313" key="3">
    <source>
        <dbReference type="EMBL" id="OGD56114.1"/>
    </source>
</evidence>
<feature type="domain" description="TNase-like" evidence="2">
    <location>
        <begin position="31"/>
        <end position="143"/>
    </location>
</feature>
<dbReference type="STRING" id="1797460.A3E73_01925"/>
<proteinExistence type="predicted"/>
<dbReference type="EMBL" id="MEZN01000024">
    <property type="protein sequence ID" value="OGD56114.1"/>
    <property type="molecule type" value="Genomic_DNA"/>
</dbReference>
<comment type="caution">
    <text evidence="3">The sequence shown here is derived from an EMBL/GenBank/DDBJ whole genome shotgun (WGS) entry which is preliminary data.</text>
</comment>
<evidence type="ECO:0000259" key="2">
    <source>
        <dbReference type="PROSITE" id="PS50830"/>
    </source>
</evidence>